<evidence type="ECO:0000313" key="4">
    <source>
        <dbReference type="Proteomes" id="UP000694044"/>
    </source>
</evidence>
<evidence type="ECO:0000313" key="3">
    <source>
        <dbReference type="EMBL" id="KAG7391991.1"/>
    </source>
</evidence>
<feature type="compositionally biased region" description="Acidic residues" evidence="1">
    <location>
        <begin position="164"/>
        <end position="191"/>
    </location>
</feature>
<evidence type="ECO:0000256" key="1">
    <source>
        <dbReference type="SAM" id="MobiDB-lite"/>
    </source>
</evidence>
<accession>A0A8T1WFM0</accession>
<feature type="region of interest" description="Disordered" evidence="1">
    <location>
        <begin position="398"/>
        <end position="449"/>
    </location>
</feature>
<feature type="compositionally biased region" description="Polar residues" evidence="1">
    <location>
        <begin position="94"/>
        <end position="105"/>
    </location>
</feature>
<feature type="compositionally biased region" description="Basic and acidic residues" evidence="1">
    <location>
        <begin position="286"/>
        <end position="304"/>
    </location>
</feature>
<sequence>MSAEEVQAMQLSDKSEMTARPEADEDARTESSEGSNVQEPEAADSEDEFEDAVEPPSSTSSVLLAFGGAAPPLSGVYEDAVEATDEQIVAALGSTGSEGSEGRQSTIQEESEEERTEKEAATEETQVAEAEDAVAEENTDTEGIEQAGAEAPAPASATIASDAAPEEADPDNEMVDTSEEEPSDDVADEPENIATETPEAVAEPEHEDEAATADDGPTDAREDVNETVQEIVVGTPDAEIPPGEATAATGPVVVVDTAAAIHASEQAASNDVAQEIEEDAVENDDKDTTLKKAAGDESTEREAQEAPVDEAAAVDVANEVTTQETGTAEASAEEAAEEEPVAVVTGSAEDEQADVNPEAEVPNDDAPAAQSEGSVHVDEVSIAASEVEEIVAQVTDELIEAVQQEQDEAEGEAEKEASLEEKSAPESAKEESATEEATPVPEQEGEAQVSVNNNAEHLEAAAVAALTEQKPAEEETDGHAAPAAATAPASAVEEVSEASCRKSSDGNHGVVASLHVLAVPTLGPSSGTTTTTTIEPFVLSSESNELMEVHLPPQRWTYEVFGFSIENRVVYYHIHKSDRRSGIRESPVLKRYTDFRELQIQLRDSRLHAAVDMPRIPRPHLGTVLRGYKSKKTIEAREKAFRALLRFIAQYPALHGSTVFERFITTSRASTGAGWM</sequence>
<dbReference type="CDD" id="cd06093">
    <property type="entry name" value="PX_domain"/>
    <property type="match status" value="1"/>
</dbReference>
<feature type="compositionally biased region" description="Acidic residues" evidence="1">
    <location>
        <begin position="331"/>
        <end position="340"/>
    </location>
</feature>
<comment type="caution">
    <text evidence="3">The sequence shown here is derived from an EMBL/GenBank/DDBJ whole genome shotgun (WGS) entry which is preliminary data.</text>
</comment>
<feature type="region of interest" description="Disordered" evidence="1">
    <location>
        <begin position="468"/>
        <end position="506"/>
    </location>
</feature>
<dbReference type="GO" id="GO:0035091">
    <property type="term" value="F:phosphatidylinositol binding"/>
    <property type="evidence" value="ECO:0007669"/>
    <property type="project" value="InterPro"/>
</dbReference>
<feature type="domain" description="PX" evidence="2">
    <location>
        <begin position="550"/>
        <end position="670"/>
    </location>
</feature>
<dbReference type="Pfam" id="PF00787">
    <property type="entry name" value="PX"/>
    <property type="match status" value="1"/>
</dbReference>
<dbReference type="Proteomes" id="UP000694044">
    <property type="component" value="Unassembled WGS sequence"/>
</dbReference>
<keyword evidence="4" id="KW-1185">Reference proteome</keyword>
<dbReference type="OrthoDB" id="117442at2759"/>
<feature type="compositionally biased region" description="Acidic residues" evidence="1">
    <location>
        <begin position="274"/>
        <end position="285"/>
    </location>
</feature>
<feature type="region of interest" description="Disordered" evidence="1">
    <location>
        <begin position="265"/>
        <end position="376"/>
    </location>
</feature>
<feature type="compositionally biased region" description="Basic and acidic residues" evidence="1">
    <location>
        <begin position="13"/>
        <end position="31"/>
    </location>
</feature>
<dbReference type="EMBL" id="JAGDFM010000015">
    <property type="protein sequence ID" value="KAG7391991.1"/>
    <property type="molecule type" value="Genomic_DNA"/>
</dbReference>
<gene>
    <name evidence="3" type="ORF">PHYPSEUDO_002697</name>
</gene>
<dbReference type="AlphaFoldDB" id="A0A8T1WFM0"/>
<feature type="compositionally biased region" description="Low complexity" evidence="1">
    <location>
        <begin position="144"/>
        <end position="163"/>
    </location>
</feature>
<feature type="region of interest" description="Disordered" evidence="1">
    <location>
        <begin position="1"/>
        <end position="226"/>
    </location>
</feature>
<feature type="compositionally biased region" description="Acidic residues" evidence="1">
    <location>
        <begin position="129"/>
        <end position="143"/>
    </location>
</feature>
<organism evidence="3 4">
    <name type="scientific">Phytophthora pseudosyringae</name>
    <dbReference type="NCBI Taxonomy" id="221518"/>
    <lineage>
        <taxon>Eukaryota</taxon>
        <taxon>Sar</taxon>
        <taxon>Stramenopiles</taxon>
        <taxon>Oomycota</taxon>
        <taxon>Peronosporomycetes</taxon>
        <taxon>Peronosporales</taxon>
        <taxon>Peronosporaceae</taxon>
        <taxon>Phytophthora</taxon>
    </lineage>
</organism>
<evidence type="ECO:0000259" key="2">
    <source>
        <dbReference type="PROSITE" id="PS50195"/>
    </source>
</evidence>
<name>A0A8T1WFM0_9STRA</name>
<protein>
    <recommendedName>
        <fullName evidence="2">PX domain-containing protein</fullName>
    </recommendedName>
</protein>
<dbReference type="InterPro" id="IPR001683">
    <property type="entry name" value="PX_dom"/>
</dbReference>
<reference evidence="3" key="1">
    <citation type="submission" date="2021-02" db="EMBL/GenBank/DDBJ databases">
        <authorList>
            <person name="Palmer J.M."/>
        </authorList>
    </citation>
    <scope>NUCLEOTIDE SEQUENCE</scope>
    <source>
        <strain evidence="3">SCRP734</strain>
    </source>
</reference>
<feature type="compositionally biased region" description="Low complexity" evidence="1">
    <location>
        <begin position="480"/>
        <end position="493"/>
    </location>
</feature>
<feature type="compositionally biased region" description="Low complexity" evidence="1">
    <location>
        <begin position="305"/>
        <end position="330"/>
    </location>
</feature>
<proteinExistence type="predicted"/>
<feature type="compositionally biased region" description="Acidic residues" evidence="1">
    <location>
        <begin position="41"/>
        <end position="53"/>
    </location>
</feature>
<feature type="compositionally biased region" description="Basic and acidic residues" evidence="1">
    <location>
        <begin position="412"/>
        <end position="432"/>
    </location>
</feature>
<dbReference type="PROSITE" id="PS50195">
    <property type="entry name" value="PX"/>
    <property type="match status" value="1"/>
</dbReference>